<organism evidence="1 2">
    <name type="scientific">Pseudonocardia hydrocarbonoxydans</name>
    <dbReference type="NCBI Taxonomy" id="76726"/>
    <lineage>
        <taxon>Bacteria</taxon>
        <taxon>Bacillati</taxon>
        <taxon>Actinomycetota</taxon>
        <taxon>Actinomycetes</taxon>
        <taxon>Pseudonocardiales</taxon>
        <taxon>Pseudonocardiaceae</taxon>
        <taxon>Pseudonocardia</taxon>
    </lineage>
</organism>
<accession>A0A4Y3WS38</accession>
<dbReference type="Proteomes" id="UP000320338">
    <property type="component" value="Unassembled WGS sequence"/>
</dbReference>
<name>A0A4Y3WS38_9PSEU</name>
<sequence length="86" mass="9355">MQLVEIACSAPVVIAYRTVGVVTGGWPPSPGARREYRRMVQEKAEGFTRAAVVAVTTPPADTARFAAAVLAPVHRRVVANRRRLTR</sequence>
<proteinExistence type="predicted"/>
<keyword evidence="2" id="KW-1185">Reference proteome</keyword>
<gene>
    <name evidence="1" type="ORF">PHY01_38970</name>
</gene>
<dbReference type="EMBL" id="BJNG01000036">
    <property type="protein sequence ID" value="GEC21614.1"/>
    <property type="molecule type" value="Genomic_DNA"/>
</dbReference>
<dbReference type="AlphaFoldDB" id="A0A4Y3WS38"/>
<protein>
    <submittedName>
        <fullName evidence="1">Uncharacterized protein</fullName>
    </submittedName>
</protein>
<evidence type="ECO:0000313" key="1">
    <source>
        <dbReference type="EMBL" id="GEC21614.1"/>
    </source>
</evidence>
<evidence type="ECO:0000313" key="2">
    <source>
        <dbReference type="Proteomes" id="UP000320338"/>
    </source>
</evidence>
<comment type="caution">
    <text evidence="1">The sequence shown here is derived from an EMBL/GenBank/DDBJ whole genome shotgun (WGS) entry which is preliminary data.</text>
</comment>
<reference evidence="1 2" key="1">
    <citation type="submission" date="2019-06" db="EMBL/GenBank/DDBJ databases">
        <title>Whole genome shotgun sequence of Pseudonocardia hydrocarbonoxydans NBRC 14498.</title>
        <authorList>
            <person name="Hosoyama A."/>
            <person name="Uohara A."/>
            <person name="Ohji S."/>
            <person name="Ichikawa N."/>
        </authorList>
    </citation>
    <scope>NUCLEOTIDE SEQUENCE [LARGE SCALE GENOMIC DNA]</scope>
    <source>
        <strain evidence="1 2">NBRC 14498</strain>
    </source>
</reference>